<dbReference type="Proteomes" id="UP000184440">
    <property type="component" value="Unassembled WGS sequence"/>
</dbReference>
<name>A0A1M7QML9_9ACTN</name>
<dbReference type="STRING" id="134849.SAMN05443668_10551"/>
<evidence type="ECO:0000313" key="2">
    <source>
        <dbReference type="EMBL" id="SHN32561.1"/>
    </source>
</evidence>
<organism evidence="2 3">
    <name type="scientific">Cryptosporangium aurantiacum</name>
    <dbReference type="NCBI Taxonomy" id="134849"/>
    <lineage>
        <taxon>Bacteria</taxon>
        <taxon>Bacillati</taxon>
        <taxon>Actinomycetota</taxon>
        <taxon>Actinomycetes</taxon>
        <taxon>Cryptosporangiales</taxon>
        <taxon>Cryptosporangiaceae</taxon>
        <taxon>Cryptosporangium</taxon>
    </lineage>
</organism>
<evidence type="ECO:0000259" key="1">
    <source>
        <dbReference type="Pfam" id="PF04149"/>
    </source>
</evidence>
<dbReference type="EMBL" id="FRCS01000005">
    <property type="protein sequence ID" value="SHN32561.1"/>
    <property type="molecule type" value="Genomic_DNA"/>
</dbReference>
<protein>
    <recommendedName>
        <fullName evidence="1">DUF397 domain-containing protein</fullName>
    </recommendedName>
</protein>
<dbReference type="Pfam" id="PF04149">
    <property type="entry name" value="DUF397"/>
    <property type="match status" value="1"/>
</dbReference>
<sequence length="68" mass="7304">METSLRFEGVAWRKSASSGLGNCVEVTSAPMDGLVGMRDTKDRGGVVLAIPTTTWVSFLSDLKAGRMR</sequence>
<evidence type="ECO:0000313" key="3">
    <source>
        <dbReference type="Proteomes" id="UP000184440"/>
    </source>
</evidence>
<accession>A0A1M7QML9</accession>
<dbReference type="OrthoDB" id="3431580at2"/>
<proteinExistence type="predicted"/>
<feature type="domain" description="DUF397" evidence="1">
    <location>
        <begin position="11"/>
        <end position="63"/>
    </location>
</feature>
<reference evidence="2 3" key="1">
    <citation type="submission" date="2016-11" db="EMBL/GenBank/DDBJ databases">
        <authorList>
            <person name="Jaros S."/>
            <person name="Januszkiewicz K."/>
            <person name="Wedrychowicz H."/>
        </authorList>
    </citation>
    <scope>NUCLEOTIDE SEQUENCE [LARGE SCALE GENOMIC DNA]</scope>
    <source>
        <strain evidence="2 3">DSM 46144</strain>
    </source>
</reference>
<gene>
    <name evidence="2" type="ORF">SAMN05443668_10551</name>
</gene>
<keyword evidence="3" id="KW-1185">Reference proteome</keyword>
<dbReference type="AlphaFoldDB" id="A0A1M7QML9"/>
<dbReference type="InterPro" id="IPR007278">
    <property type="entry name" value="DUF397"/>
</dbReference>